<dbReference type="RefSeq" id="WP_048850626.1">
    <property type="nucleotide sequence ID" value="NZ_BALE01000048.1"/>
</dbReference>
<dbReference type="PANTHER" id="PTHR30461:SF26">
    <property type="entry name" value="RESOLVASE HOMOLOG YNEB"/>
    <property type="match status" value="1"/>
</dbReference>
<dbReference type="GO" id="GO:0003677">
    <property type="term" value="F:DNA binding"/>
    <property type="evidence" value="ECO:0007669"/>
    <property type="project" value="InterPro"/>
</dbReference>
<organism evidence="3 4">
    <name type="scientific">Tanticharoenia sakaeratensis NBRC 103193</name>
    <dbReference type="NCBI Taxonomy" id="1231623"/>
    <lineage>
        <taxon>Bacteria</taxon>
        <taxon>Pseudomonadati</taxon>
        <taxon>Pseudomonadota</taxon>
        <taxon>Alphaproteobacteria</taxon>
        <taxon>Acetobacterales</taxon>
        <taxon>Acetobacteraceae</taxon>
        <taxon>Tanticharoenia</taxon>
    </lineage>
</organism>
<dbReference type="SMART" id="SM00857">
    <property type="entry name" value="Resolvase"/>
    <property type="match status" value="1"/>
</dbReference>
<feature type="domain" description="Resolvase/invertase-type recombinase catalytic" evidence="2">
    <location>
        <begin position="1"/>
        <end position="139"/>
    </location>
</feature>
<evidence type="ECO:0000256" key="1">
    <source>
        <dbReference type="ARBA" id="ARBA00009913"/>
    </source>
</evidence>
<proteinExistence type="inferred from homology"/>
<dbReference type="OrthoDB" id="9800103at2"/>
<dbReference type="EMBL" id="BALE01000048">
    <property type="protein sequence ID" value="GAN55466.1"/>
    <property type="molecule type" value="Genomic_DNA"/>
</dbReference>
<evidence type="ECO:0000313" key="3">
    <source>
        <dbReference type="EMBL" id="GAN55466.1"/>
    </source>
</evidence>
<dbReference type="Pfam" id="PF02796">
    <property type="entry name" value="HTH_7"/>
    <property type="match status" value="1"/>
</dbReference>
<dbReference type="CDD" id="cd03768">
    <property type="entry name" value="SR_ResInv"/>
    <property type="match status" value="1"/>
</dbReference>
<accession>A0A0D6MPV3</accession>
<dbReference type="InterPro" id="IPR050639">
    <property type="entry name" value="SSR_resolvase"/>
</dbReference>
<dbReference type="GO" id="GO:0000150">
    <property type="term" value="F:DNA strand exchange activity"/>
    <property type="evidence" value="ECO:0007669"/>
    <property type="project" value="InterPro"/>
</dbReference>
<dbReference type="PROSITE" id="PS51736">
    <property type="entry name" value="RECOMBINASES_3"/>
    <property type="match status" value="1"/>
</dbReference>
<name>A0A0D6MPV3_9PROT</name>
<dbReference type="Pfam" id="PF00239">
    <property type="entry name" value="Resolvase"/>
    <property type="match status" value="1"/>
</dbReference>
<dbReference type="InterPro" id="IPR009057">
    <property type="entry name" value="Homeodomain-like_sf"/>
</dbReference>
<keyword evidence="4" id="KW-1185">Reference proteome</keyword>
<dbReference type="SUPFAM" id="SSF53041">
    <property type="entry name" value="Resolvase-like"/>
    <property type="match status" value="1"/>
</dbReference>
<protein>
    <submittedName>
        <fullName evidence="3">Resolvase</fullName>
    </submittedName>
</protein>
<dbReference type="InterPro" id="IPR006119">
    <property type="entry name" value="Resolv_N"/>
</dbReference>
<comment type="similarity">
    <text evidence="1">Belongs to the site-specific recombinase resolvase family.</text>
</comment>
<reference evidence="3 4" key="1">
    <citation type="submission" date="2012-10" db="EMBL/GenBank/DDBJ databases">
        <title>Genome sequencing of Tanticharoenia sakaeratensis NBRC 103193.</title>
        <authorList>
            <person name="Azuma Y."/>
            <person name="Hadano H."/>
            <person name="Hirakawa H."/>
            <person name="Matsushita K."/>
        </authorList>
    </citation>
    <scope>NUCLEOTIDE SEQUENCE [LARGE SCALE GENOMIC DNA]</scope>
    <source>
        <strain evidence="3 4">NBRC 103193</strain>
    </source>
</reference>
<dbReference type="InterPro" id="IPR006120">
    <property type="entry name" value="Resolvase_HTH_dom"/>
</dbReference>
<dbReference type="AlphaFoldDB" id="A0A0D6MPV3"/>
<gene>
    <name evidence="3" type="ORF">Tasa_048_091</name>
</gene>
<dbReference type="STRING" id="1231623.Tasa_048_091"/>
<dbReference type="Gene3D" id="1.10.10.60">
    <property type="entry name" value="Homeodomain-like"/>
    <property type="match status" value="1"/>
</dbReference>
<dbReference type="PANTHER" id="PTHR30461">
    <property type="entry name" value="DNA-INVERTASE FROM LAMBDOID PROPHAGE"/>
    <property type="match status" value="1"/>
</dbReference>
<dbReference type="Proteomes" id="UP000032679">
    <property type="component" value="Unassembled WGS sequence"/>
</dbReference>
<sequence length="185" mass="20224">MRIGYARTSTIEQDAGLNGQVRELDAAGCEKIFREKVSGTKTDRPQLQAALDHLRDGDTLVITKPDRMARSTADLLAFVKAVQAKGASLVILSMGGQMLDTGNPTSKLMLTMLAAVAEFERDLMLERQREGIAKAQAEGRYKGRPRSALLKADQVRALKAEGLRPAEIAKRLEISRASVYRALEA</sequence>
<evidence type="ECO:0000313" key="4">
    <source>
        <dbReference type="Proteomes" id="UP000032679"/>
    </source>
</evidence>
<dbReference type="SUPFAM" id="SSF46689">
    <property type="entry name" value="Homeodomain-like"/>
    <property type="match status" value="1"/>
</dbReference>
<dbReference type="InterPro" id="IPR036162">
    <property type="entry name" value="Resolvase-like_N_sf"/>
</dbReference>
<dbReference type="Gene3D" id="3.40.50.1390">
    <property type="entry name" value="Resolvase, N-terminal catalytic domain"/>
    <property type="match status" value="1"/>
</dbReference>
<evidence type="ECO:0000259" key="2">
    <source>
        <dbReference type="PROSITE" id="PS51736"/>
    </source>
</evidence>
<comment type="caution">
    <text evidence="3">The sequence shown here is derived from an EMBL/GenBank/DDBJ whole genome shotgun (WGS) entry which is preliminary data.</text>
</comment>